<keyword evidence="2" id="KW-1133">Transmembrane helix</keyword>
<reference evidence="3 5" key="1">
    <citation type="submission" date="2019-09" db="EMBL/GenBank/DDBJ databases">
        <title>Draft genome sequence assemblies of isolates from the urinary tract.</title>
        <authorList>
            <person name="Mores C.R."/>
            <person name="Putonti C."/>
            <person name="Wolfe A.J."/>
        </authorList>
    </citation>
    <scope>NUCLEOTIDE SEQUENCE [LARGE SCALE GENOMIC DNA]</scope>
    <source>
        <strain evidence="3 5">UMB246</strain>
    </source>
</reference>
<evidence type="ECO:0000313" key="6">
    <source>
        <dbReference type="Proteomes" id="UP001385848"/>
    </source>
</evidence>
<gene>
    <name evidence="4" type="ORF">AAC431_00970</name>
    <name evidence="3" type="ORF">F6H94_04675</name>
</gene>
<feature type="transmembrane region" description="Helical" evidence="2">
    <location>
        <begin position="7"/>
        <end position="24"/>
    </location>
</feature>
<dbReference type="OrthoDB" id="9934442at2"/>
<comment type="caution">
    <text evidence="3">The sequence shown here is derived from an EMBL/GenBank/DDBJ whole genome shotgun (WGS) entry which is preliminary data.</text>
</comment>
<evidence type="ECO:0000256" key="1">
    <source>
        <dbReference type="SAM" id="MobiDB-lite"/>
    </source>
</evidence>
<dbReference type="AlphaFoldDB" id="A0A5N1IB30"/>
<dbReference type="Proteomes" id="UP000327236">
    <property type="component" value="Unassembled WGS sequence"/>
</dbReference>
<feature type="compositionally biased region" description="Basic and acidic residues" evidence="1">
    <location>
        <begin position="78"/>
        <end position="101"/>
    </location>
</feature>
<dbReference type="KEGG" id="lje:BUE77_03200"/>
<keyword evidence="2" id="KW-0812">Transmembrane</keyword>
<dbReference type="EMBL" id="VYWW01000016">
    <property type="protein sequence ID" value="KAA9322792.1"/>
    <property type="molecule type" value="Genomic_DNA"/>
</dbReference>
<feature type="transmembrane region" description="Helical" evidence="2">
    <location>
        <begin position="30"/>
        <end position="48"/>
    </location>
</feature>
<organism evidence="3 5">
    <name type="scientific">Lactobacillus jensenii</name>
    <dbReference type="NCBI Taxonomy" id="109790"/>
    <lineage>
        <taxon>Bacteria</taxon>
        <taxon>Bacillati</taxon>
        <taxon>Bacillota</taxon>
        <taxon>Bacilli</taxon>
        <taxon>Lactobacillales</taxon>
        <taxon>Lactobacillaceae</taxon>
        <taxon>Lactobacillus</taxon>
    </lineage>
</organism>
<evidence type="ECO:0000313" key="5">
    <source>
        <dbReference type="Proteomes" id="UP000327236"/>
    </source>
</evidence>
<dbReference type="EMBL" id="JBBVUL010000001">
    <property type="protein sequence ID" value="MEL0564497.1"/>
    <property type="molecule type" value="Genomic_DNA"/>
</dbReference>
<dbReference type="GeneID" id="31742710"/>
<dbReference type="Proteomes" id="UP001385848">
    <property type="component" value="Unassembled WGS sequence"/>
</dbReference>
<keyword evidence="6" id="KW-1185">Reference proteome</keyword>
<reference evidence="4 6" key="2">
    <citation type="submission" date="2024-04" db="EMBL/GenBank/DDBJ databases">
        <title>Three lactobacilli isolated from voided urine samples from females with type 2 diabetes.</title>
        <authorList>
            <person name="Kula A."/>
            <person name="Stegman N."/>
            <person name="Putonti C."/>
        </authorList>
    </citation>
    <scope>NUCLEOTIDE SEQUENCE [LARGE SCALE GENOMIC DNA]</scope>
    <source>
        <strain evidence="4 6">1855</strain>
    </source>
</reference>
<accession>A0A5N1IB30</accession>
<sequence>MGFIEFLVVVLILAIIVCVLFALLKLFILILPFILIIAGLIWLYIYFLKRKIRHEISKEMDEDYKMSWDDFVSYGKNTTKETEGHHRKPARDVTTEDVNDK</sequence>
<evidence type="ECO:0000256" key="2">
    <source>
        <dbReference type="SAM" id="Phobius"/>
    </source>
</evidence>
<keyword evidence="2" id="KW-0472">Membrane</keyword>
<protein>
    <submittedName>
        <fullName evidence="3">Uncharacterized protein</fullName>
    </submittedName>
</protein>
<name>A0A5N1IB30_LACJE</name>
<evidence type="ECO:0000313" key="4">
    <source>
        <dbReference type="EMBL" id="MEL0564497.1"/>
    </source>
</evidence>
<dbReference type="RefSeq" id="WP_006587946.1">
    <property type="nucleotide sequence ID" value="NZ_CATOUV010000001.1"/>
</dbReference>
<evidence type="ECO:0000313" key="3">
    <source>
        <dbReference type="EMBL" id="KAA9322792.1"/>
    </source>
</evidence>
<proteinExistence type="predicted"/>
<feature type="region of interest" description="Disordered" evidence="1">
    <location>
        <begin position="77"/>
        <end position="101"/>
    </location>
</feature>